<feature type="compositionally biased region" description="Polar residues" evidence="1">
    <location>
        <begin position="46"/>
        <end position="57"/>
    </location>
</feature>
<sequence length="1082" mass="122658">MASHVAPKSILKRRDETANTTDDDYQQRMINRQSVSWKDIVETESESTYLENPPSHQQRPRKHKATHRSSSSWRKAIEASLYGDGAQQGEALPLTSNVTPNNKNPQSPSEKGSISTTCKPRSQRDDHVQQRENNGNFSQKNNKCSPEFSDMTSRQPSSRIMMHKHQQEMQETYSSTSGNNKPFRRLGNTSSFCSLEASERNECWPKPFEAKYASGTDSFSDEESTAPKKQHLPYDNPIKTSLHETIRSKTGKNFIHDPTTSDFEETEQHSFQERRGRNVNPQRPKKLDVQLRHSSTMASHVAPKSILKRRDETANTTDDDYQQRMINRQSVSWKDIVETESESTYLANPQSHQQRPRKHKATHRSSSSWRKAIEASLYGDGAQQGEALPLTSNVTPNNKNPQSPSEKGSISTSTCKPRSVCQPASDNRALASDSFARRRMPRHQDENNDHQQQSKPNPAPEHDINTRHVNRNSKVSKKIDPRSRAESTERVRSIPVVHKPIRRRTSVTTTTRDLHDADDDEGQEGHSKPRPLLLLWRKSRVALLVQVVALLLPLKSVFLLFTSGLKRLMTSRQPSSRIMMHKHQQEMQETYSSTSGNNKPFRRLGNTSSFCSLEASERNECWPKPFEAKYASGTDSFSDEESTAPKKQHLPYDNPIKTSLHETISSKTGEKFIHDPITSDFEETEQHSFQERRGRNVNPQRPKKLDVQLRRERSPDMLKPHRKSVAPKPSSTKLSQTFNKEHPSERFVREFHDTSYPTSGRDEAPHFPEKPNRKSPPEKFARKSIQGSEDSGFNRNQEYRDADSLLEYASTQKKSRLERSRVTATVSSHNQSTTINSAENDASEVPLPQRLKQILNPDPTLNPFRPKLNPQTSVTRDTNNKGIRGLHSKTSMESNPYRDSDTGLAEEHKEDPCLLSKASMKFKRNAFVNEVDIDSYAKFDDEDDRELISSGCQSPPSAQILNIGRHMIKRPRPSAMNIPKTSRGDSAARQRVLDRSEPSTKSFDVSFCQHLLVANEPLPEDDEMSTKTDTVSTSKSVEIGEENNKPVANIRTKVATCRTTSSGPSCSRGQQPSTAFKQALKG</sequence>
<feature type="compositionally biased region" description="Basic and acidic residues" evidence="1">
    <location>
        <begin position="896"/>
        <end position="905"/>
    </location>
</feature>
<feature type="compositionally biased region" description="Basic residues" evidence="1">
    <location>
        <begin position="58"/>
        <end position="67"/>
    </location>
</feature>
<proteinExistence type="predicted"/>
<feature type="compositionally biased region" description="Basic and acidic residues" evidence="1">
    <location>
        <begin position="982"/>
        <end position="998"/>
    </location>
</feature>
<keyword evidence="3" id="KW-1185">Reference proteome</keyword>
<feature type="compositionally biased region" description="Polar residues" evidence="1">
    <location>
        <begin position="822"/>
        <end position="840"/>
    </location>
</feature>
<feature type="region of interest" description="Disordered" evidence="1">
    <location>
        <begin position="44"/>
        <end position="185"/>
    </location>
</feature>
<accession>A0A7R9GGY3</accession>
<feature type="compositionally biased region" description="Polar residues" evidence="1">
    <location>
        <begin position="1057"/>
        <end position="1076"/>
    </location>
</feature>
<feature type="compositionally biased region" description="Basic and acidic residues" evidence="1">
    <location>
        <begin position="739"/>
        <end position="753"/>
    </location>
</feature>
<feature type="compositionally biased region" description="Basic and acidic residues" evidence="1">
    <location>
        <begin position="703"/>
        <end position="719"/>
    </location>
</feature>
<feature type="compositionally biased region" description="Basic and acidic residues" evidence="1">
    <location>
        <begin position="266"/>
        <end position="276"/>
    </location>
</feature>
<feature type="compositionally biased region" description="Polar residues" evidence="1">
    <location>
        <begin position="131"/>
        <end position="158"/>
    </location>
</feature>
<feature type="region of interest" description="Disordered" evidence="1">
    <location>
        <begin position="1017"/>
        <end position="1082"/>
    </location>
</feature>
<feature type="region of interest" description="Disordered" evidence="1">
    <location>
        <begin position="682"/>
        <end position="796"/>
    </location>
</feature>
<evidence type="ECO:0000313" key="2">
    <source>
        <dbReference type="EMBL" id="CAD7280573.1"/>
    </source>
</evidence>
<feature type="region of interest" description="Disordered" evidence="1">
    <location>
        <begin position="344"/>
        <end position="369"/>
    </location>
</feature>
<feature type="compositionally biased region" description="Polar residues" evidence="1">
    <location>
        <begin position="94"/>
        <end position="120"/>
    </location>
</feature>
<evidence type="ECO:0000256" key="1">
    <source>
        <dbReference type="SAM" id="MobiDB-lite"/>
    </source>
</evidence>
<feature type="region of interest" description="Disordered" evidence="1">
    <location>
        <begin position="215"/>
        <end position="323"/>
    </location>
</feature>
<name>A0A7R9GGY3_9CRUS</name>
<feature type="region of interest" description="Disordered" evidence="1">
    <location>
        <begin position="387"/>
        <end position="528"/>
    </location>
</feature>
<feature type="region of interest" description="Disordered" evidence="1">
    <location>
        <begin position="1"/>
        <end position="27"/>
    </location>
</feature>
<dbReference type="Proteomes" id="UP000678499">
    <property type="component" value="Unassembled WGS sequence"/>
</dbReference>
<feature type="compositionally biased region" description="Polar residues" evidence="1">
    <location>
        <begin position="729"/>
        <end position="738"/>
    </location>
</feature>
<dbReference type="AlphaFoldDB" id="A0A7R9GGY3"/>
<reference evidence="2" key="1">
    <citation type="submission" date="2020-11" db="EMBL/GenBank/DDBJ databases">
        <authorList>
            <person name="Tran Van P."/>
        </authorList>
    </citation>
    <scope>NUCLEOTIDE SEQUENCE</scope>
</reference>
<feature type="region of interest" description="Disordered" evidence="1">
    <location>
        <begin position="972"/>
        <end position="999"/>
    </location>
</feature>
<evidence type="ECO:0000313" key="3">
    <source>
        <dbReference type="Proteomes" id="UP000678499"/>
    </source>
</evidence>
<dbReference type="EMBL" id="CAJPEX010002256">
    <property type="protein sequence ID" value="CAG0920725.1"/>
    <property type="molecule type" value="Genomic_DNA"/>
</dbReference>
<feature type="compositionally biased region" description="Basic and acidic residues" evidence="1">
    <location>
        <begin position="684"/>
        <end position="694"/>
    </location>
</feature>
<feature type="region of interest" description="Disordered" evidence="1">
    <location>
        <begin position="633"/>
        <end position="658"/>
    </location>
</feature>
<feature type="compositionally biased region" description="Basic and acidic residues" evidence="1">
    <location>
        <begin position="477"/>
        <end position="492"/>
    </location>
</feature>
<organism evidence="2">
    <name type="scientific">Notodromas monacha</name>
    <dbReference type="NCBI Taxonomy" id="399045"/>
    <lineage>
        <taxon>Eukaryota</taxon>
        <taxon>Metazoa</taxon>
        <taxon>Ecdysozoa</taxon>
        <taxon>Arthropoda</taxon>
        <taxon>Crustacea</taxon>
        <taxon>Oligostraca</taxon>
        <taxon>Ostracoda</taxon>
        <taxon>Podocopa</taxon>
        <taxon>Podocopida</taxon>
        <taxon>Cypridocopina</taxon>
        <taxon>Cypridoidea</taxon>
        <taxon>Cyprididae</taxon>
        <taxon>Notodromas</taxon>
    </lineage>
</organism>
<feature type="compositionally biased region" description="Polar residues" evidence="1">
    <location>
        <begin position="344"/>
        <end position="353"/>
    </location>
</feature>
<feature type="compositionally biased region" description="Polar residues" evidence="1">
    <location>
        <begin position="869"/>
        <end position="881"/>
    </location>
</feature>
<feature type="compositionally biased region" description="Basic residues" evidence="1">
    <location>
        <begin position="354"/>
        <end position="363"/>
    </location>
</feature>
<feature type="compositionally biased region" description="Low complexity" evidence="1">
    <location>
        <begin position="1027"/>
        <end position="1037"/>
    </location>
</feature>
<feature type="compositionally biased region" description="Polar residues" evidence="1">
    <location>
        <begin position="169"/>
        <end position="180"/>
    </location>
</feature>
<feature type="compositionally biased region" description="Basic and acidic residues" evidence="1">
    <location>
        <begin position="760"/>
        <end position="781"/>
    </location>
</feature>
<protein>
    <submittedName>
        <fullName evidence="2">Uncharacterized protein</fullName>
    </submittedName>
</protein>
<feature type="compositionally biased region" description="Polar residues" evidence="1">
    <location>
        <begin position="390"/>
        <end position="416"/>
    </location>
</feature>
<feature type="compositionally biased region" description="Polar residues" evidence="1">
    <location>
        <begin position="785"/>
        <end position="796"/>
    </location>
</feature>
<feature type="region of interest" description="Disordered" evidence="1">
    <location>
        <begin position="811"/>
        <end position="905"/>
    </location>
</feature>
<gene>
    <name evidence="2" type="ORF">NMOB1V02_LOCUS8231</name>
</gene>
<dbReference type="EMBL" id="OA884293">
    <property type="protein sequence ID" value="CAD7280573.1"/>
    <property type="molecule type" value="Genomic_DNA"/>
</dbReference>